<proteinExistence type="predicted"/>
<dbReference type="Proteomes" id="UP000076154">
    <property type="component" value="Unassembled WGS sequence"/>
</dbReference>
<reference evidence="2" key="1">
    <citation type="submission" date="2018-04" db="EMBL/GenBank/DDBJ databases">
        <title>Whole genome sequencing of Hypsizygus marmoreus.</title>
        <authorList>
            <person name="Choi I.-G."/>
            <person name="Min B."/>
            <person name="Kim J.-G."/>
            <person name="Kim S."/>
            <person name="Oh Y.-L."/>
            <person name="Kong W.-S."/>
            <person name="Park H."/>
            <person name="Jeong J."/>
            <person name="Song E.-S."/>
        </authorList>
    </citation>
    <scope>NUCLEOTIDE SEQUENCE [LARGE SCALE GENOMIC DNA]</scope>
    <source>
        <strain evidence="2">51987-8</strain>
    </source>
</reference>
<evidence type="ECO:0000256" key="1">
    <source>
        <dbReference type="SAM" id="MobiDB-lite"/>
    </source>
</evidence>
<feature type="region of interest" description="Disordered" evidence="1">
    <location>
        <begin position="16"/>
        <end position="44"/>
    </location>
</feature>
<organism evidence="2 3">
    <name type="scientific">Hypsizygus marmoreus</name>
    <name type="common">White beech mushroom</name>
    <name type="synonym">Agaricus marmoreus</name>
    <dbReference type="NCBI Taxonomy" id="39966"/>
    <lineage>
        <taxon>Eukaryota</taxon>
        <taxon>Fungi</taxon>
        <taxon>Dikarya</taxon>
        <taxon>Basidiomycota</taxon>
        <taxon>Agaricomycotina</taxon>
        <taxon>Agaricomycetes</taxon>
        <taxon>Agaricomycetidae</taxon>
        <taxon>Agaricales</taxon>
        <taxon>Tricholomatineae</taxon>
        <taxon>Lyophyllaceae</taxon>
        <taxon>Hypsizygus</taxon>
    </lineage>
</organism>
<comment type="caution">
    <text evidence="2">The sequence shown here is derived from an EMBL/GenBank/DDBJ whole genome shotgun (WGS) entry which is preliminary data.</text>
</comment>
<gene>
    <name evidence="2" type="ORF">Hypma_004440</name>
</gene>
<evidence type="ECO:0000313" key="3">
    <source>
        <dbReference type="Proteomes" id="UP000076154"/>
    </source>
</evidence>
<sequence>MEEKWKMTKGDCKGSFAPVTSDLDDVETEGTVEERTKSSDSPIRHAALTHQPLFLASESHSLFPTHQHVDGLSTSTSQHFFSHLSTMA</sequence>
<accession>A0A369JYC0</accession>
<dbReference type="EMBL" id="LUEZ02000017">
    <property type="protein sequence ID" value="RDB27341.1"/>
    <property type="molecule type" value="Genomic_DNA"/>
</dbReference>
<dbReference type="InParanoid" id="A0A369JYC0"/>
<protein>
    <submittedName>
        <fullName evidence="2">Uncharacterized protein</fullName>
    </submittedName>
</protein>
<keyword evidence="3" id="KW-1185">Reference proteome</keyword>
<dbReference type="AlphaFoldDB" id="A0A369JYC0"/>
<feature type="compositionally biased region" description="Acidic residues" evidence="1">
    <location>
        <begin position="22"/>
        <end position="31"/>
    </location>
</feature>
<name>A0A369JYC0_HYPMA</name>
<evidence type="ECO:0000313" key="2">
    <source>
        <dbReference type="EMBL" id="RDB27341.1"/>
    </source>
</evidence>